<dbReference type="EMBL" id="JAJFAZ020000002">
    <property type="protein sequence ID" value="KAI5343413.1"/>
    <property type="molecule type" value="Genomic_DNA"/>
</dbReference>
<evidence type="ECO:0000313" key="1">
    <source>
        <dbReference type="EMBL" id="KAI5343413.1"/>
    </source>
</evidence>
<protein>
    <submittedName>
        <fullName evidence="1">Uncharacterized protein</fullName>
    </submittedName>
</protein>
<proteinExistence type="predicted"/>
<dbReference type="AlphaFoldDB" id="A0AAD4WH45"/>
<gene>
    <name evidence="1" type="ORF">L3X38_011289</name>
</gene>
<accession>A0AAD4WH45</accession>
<reference evidence="1 2" key="1">
    <citation type="journal article" date="2022" name="G3 (Bethesda)">
        <title>Whole-genome sequence and methylome profiling of the almond [Prunus dulcis (Mill.) D.A. Webb] cultivar 'Nonpareil'.</title>
        <authorList>
            <person name="D'Amico-Willman K.M."/>
            <person name="Ouma W.Z."/>
            <person name="Meulia T."/>
            <person name="Sideli G.M."/>
            <person name="Gradziel T.M."/>
            <person name="Fresnedo-Ramirez J."/>
        </authorList>
    </citation>
    <scope>NUCLEOTIDE SEQUENCE [LARGE SCALE GENOMIC DNA]</scope>
    <source>
        <strain evidence="1">Clone GOH B32 T37-40</strain>
    </source>
</reference>
<organism evidence="1 2">
    <name type="scientific">Prunus dulcis</name>
    <name type="common">Almond</name>
    <name type="synonym">Amygdalus dulcis</name>
    <dbReference type="NCBI Taxonomy" id="3755"/>
    <lineage>
        <taxon>Eukaryota</taxon>
        <taxon>Viridiplantae</taxon>
        <taxon>Streptophyta</taxon>
        <taxon>Embryophyta</taxon>
        <taxon>Tracheophyta</taxon>
        <taxon>Spermatophyta</taxon>
        <taxon>Magnoliopsida</taxon>
        <taxon>eudicotyledons</taxon>
        <taxon>Gunneridae</taxon>
        <taxon>Pentapetalae</taxon>
        <taxon>rosids</taxon>
        <taxon>fabids</taxon>
        <taxon>Rosales</taxon>
        <taxon>Rosaceae</taxon>
        <taxon>Amygdaloideae</taxon>
        <taxon>Amygdaleae</taxon>
        <taxon>Prunus</taxon>
    </lineage>
</organism>
<dbReference type="Proteomes" id="UP001054821">
    <property type="component" value="Chromosome 2"/>
</dbReference>
<sequence>MQSPLAGLGDTPSIRAAILARRSRRYLFYQSRNRSSQFRKSLKVLICLGHMSREFGLDRKVELITIARSEGYCKHSPMALLEYLGLRFTIHRILHGPEII</sequence>
<evidence type="ECO:0000313" key="2">
    <source>
        <dbReference type="Proteomes" id="UP001054821"/>
    </source>
</evidence>
<keyword evidence="2" id="KW-1185">Reference proteome</keyword>
<comment type="caution">
    <text evidence="1">The sequence shown here is derived from an EMBL/GenBank/DDBJ whole genome shotgun (WGS) entry which is preliminary data.</text>
</comment>
<name>A0AAD4WH45_PRUDU</name>